<gene>
    <name evidence="1" type="ORF">DK847_11395</name>
</gene>
<proteinExistence type="predicted"/>
<dbReference type="InterPro" id="IPR005358">
    <property type="entry name" value="Puta_zinc/iron-chelating_dom"/>
</dbReference>
<evidence type="ECO:0000313" key="2">
    <source>
        <dbReference type="Proteomes" id="UP000248795"/>
    </source>
</evidence>
<dbReference type="EMBL" id="QKVK01000004">
    <property type="protein sequence ID" value="PZF77041.1"/>
    <property type="molecule type" value="Genomic_DNA"/>
</dbReference>
<sequence length="125" mass="14546">MARAKYDCLKCPGYCCSYPVIEVKDKDAERIAKHFGLSLKDAEKKFFKSAHGYKRVMRRQKDEHFGKICQFFDTTERRCTIYAARPSTCRIFPGEGHCGYYDFLKFERAGQEDETYISTTNHSGN</sequence>
<evidence type="ECO:0000313" key="1">
    <source>
        <dbReference type="EMBL" id="PZF77041.1"/>
    </source>
</evidence>
<keyword evidence="2" id="KW-1185">Reference proteome</keyword>
<reference evidence="2" key="1">
    <citation type="submission" date="2018-06" db="EMBL/GenBank/DDBJ databases">
        <title>Aestuariibacter litoralis strain KCTC 52945T.</title>
        <authorList>
            <person name="Li X."/>
            <person name="Salam N."/>
            <person name="Li J.-L."/>
            <person name="Chen Y.-M."/>
            <person name="Yang Z.-W."/>
            <person name="Zhang L.-Y."/>
            <person name="Han M.-X."/>
            <person name="Xiao M."/>
            <person name="Li W.-J."/>
        </authorList>
    </citation>
    <scope>NUCLEOTIDE SEQUENCE [LARGE SCALE GENOMIC DNA]</scope>
    <source>
        <strain evidence="2">KCTC 52945</strain>
    </source>
</reference>
<dbReference type="PANTHER" id="PTHR35866">
    <property type="entry name" value="PUTATIVE-RELATED"/>
    <property type="match status" value="1"/>
</dbReference>
<organism evidence="1 2">
    <name type="scientific">Aestuariivirga litoralis</name>
    <dbReference type="NCBI Taxonomy" id="2650924"/>
    <lineage>
        <taxon>Bacteria</taxon>
        <taxon>Pseudomonadati</taxon>
        <taxon>Pseudomonadota</taxon>
        <taxon>Alphaproteobacteria</taxon>
        <taxon>Hyphomicrobiales</taxon>
        <taxon>Aestuariivirgaceae</taxon>
        <taxon>Aestuariivirga</taxon>
    </lineage>
</organism>
<dbReference type="Proteomes" id="UP000248795">
    <property type="component" value="Unassembled WGS sequence"/>
</dbReference>
<comment type="caution">
    <text evidence="1">The sequence shown here is derived from an EMBL/GenBank/DDBJ whole genome shotgun (WGS) entry which is preliminary data.</text>
</comment>
<dbReference type="Pfam" id="PF03692">
    <property type="entry name" value="CxxCxxCC"/>
    <property type="match status" value="1"/>
</dbReference>
<name>A0A2W2ANS0_9HYPH</name>
<dbReference type="PANTHER" id="PTHR35866:SF1">
    <property type="entry name" value="YKGJ FAMILY CYSTEINE CLUSTER PROTEIN"/>
    <property type="match status" value="1"/>
</dbReference>
<protein>
    <submittedName>
        <fullName evidence="1">YkgJ family cysteine cluster protein</fullName>
    </submittedName>
</protein>
<dbReference type="AlphaFoldDB" id="A0A2W2ANS0"/>
<accession>A0A2W2ANS0</accession>
<dbReference type="RefSeq" id="WP_111198619.1">
    <property type="nucleotide sequence ID" value="NZ_QKVK01000004.1"/>
</dbReference>